<feature type="region of interest" description="Disordered" evidence="1">
    <location>
        <begin position="64"/>
        <end position="112"/>
    </location>
</feature>
<name>A0ABQ8MNQ0_LABRO</name>
<keyword evidence="3" id="KW-1185">Reference proteome</keyword>
<evidence type="ECO:0000256" key="1">
    <source>
        <dbReference type="SAM" id="MobiDB-lite"/>
    </source>
</evidence>
<sequence>MASLVVLERHLWLNLTEIRDAEKVAFLDSPVSPKGLFGPVVDGFAERFSEAQKTSQVLRHFLPKRSGSVTDSHQKAPTTQPAKPAPPQQQKSEPRLQQQRPWTAKQYPYPKRQGPHPRIGICILNYLDDWLVLARSERELVAHRALFLNHLEQLGLQISLQKRQLAPRQRAVFLGMIVDSARMRAWITPELSLTILRLAASFKMGTVRPLKDFQRLLGLMATVSSVFQLGLFHMQPLQYWLKAQVPSYTWHLGRFYIREEGGHDRRLLTGALCYRAIQRPAPGWLATSCFVHKMNSLRAVHVPDSLNLGADMLFRDNVALREWKLLPYMVEKMEPQQEPLWLSVRVNNIILEARALSTRHLCAIKWSVFCDWCSAQSLDLVSCDVFHVLNFLQESTDRMASS</sequence>
<dbReference type="PANTHER" id="PTHR33050">
    <property type="entry name" value="REVERSE TRANSCRIPTASE DOMAIN-CONTAINING PROTEIN"/>
    <property type="match status" value="1"/>
</dbReference>
<accession>A0ABQ8MNQ0</accession>
<dbReference type="PANTHER" id="PTHR33050:SF7">
    <property type="entry name" value="RIBONUCLEASE H"/>
    <property type="match status" value="1"/>
</dbReference>
<dbReference type="Gene3D" id="3.30.70.270">
    <property type="match status" value="1"/>
</dbReference>
<dbReference type="InterPro" id="IPR052055">
    <property type="entry name" value="Hepadnavirus_pol/RT"/>
</dbReference>
<evidence type="ECO:0000313" key="2">
    <source>
        <dbReference type="EMBL" id="KAI2664002.1"/>
    </source>
</evidence>
<proteinExistence type="predicted"/>
<dbReference type="Proteomes" id="UP000830375">
    <property type="component" value="Unassembled WGS sequence"/>
</dbReference>
<dbReference type="InterPro" id="IPR043128">
    <property type="entry name" value="Rev_trsase/Diguanyl_cyclase"/>
</dbReference>
<dbReference type="SUPFAM" id="SSF56672">
    <property type="entry name" value="DNA/RNA polymerases"/>
    <property type="match status" value="1"/>
</dbReference>
<protein>
    <submittedName>
        <fullName evidence="2">Gag-Pol polyprotein</fullName>
    </submittedName>
</protein>
<dbReference type="EMBL" id="JACTAM010000005">
    <property type="protein sequence ID" value="KAI2664002.1"/>
    <property type="molecule type" value="Genomic_DNA"/>
</dbReference>
<dbReference type="InterPro" id="IPR043502">
    <property type="entry name" value="DNA/RNA_pol_sf"/>
</dbReference>
<comment type="caution">
    <text evidence="2">The sequence shown here is derived from an EMBL/GenBank/DDBJ whole genome shotgun (WGS) entry which is preliminary data.</text>
</comment>
<evidence type="ECO:0000313" key="3">
    <source>
        <dbReference type="Proteomes" id="UP000830375"/>
    </source>
</evidence>
<reference evidence="2 3" key="1">
    <citation type="submission" date="2022-01" db="EMBL/GenBank/DDBJ databases">
        <title>A high-quality chromosome-level genome assembly of rohu carp, Labeo rohita.</title>
        <authorList>
            <person name="Arick M.A. II"/>
            <person name="Hsu C.-Y."/>
            <person name="Magbanua Z."/>
            <person name="Pechanova O."/>
            <person name="Grover C."/>
            <person name="Miller E."/>
            <person name="Thrash A."/>
            <person name="Ezzel L."/>
            <person name="Alam S."/>
            <person name="Benzie J."/>
            <person name="Hamilton M."/>
            <person name="Karsi A."/>
            <person name="Lawrence M.L."/>
            <person name="Peterson D.G."/>
        </authorList>
    </citation>
    <scope>NUCLEOTIDE SEQUENCE [LARGE SCALE GENOMIC DNA]</scope>
    <source>
        <strain evidence="3">BAU-BD-2019</strain>
        <tissue evidence="2">Blood</tissue>
    </source>
</reference>
<gene>
    <name evidence="2" type="ORF">H4Q32_002112</name>
</gene>
<organism evidence="2 3">
    <name type="scientific">Labeo rohita</name>
    <name type="common">Indian major carp</name>
    <name type="synonym">Cyprinus rohita</name>
    <dbReference type="NCBI Taxonomy" id="84645"/>
    <lineage>
        <taxon>Eukaryota</taxon>
        <taxon>Metazoa</taxon>
        <taxon>Chordata</taxon>
        <taxon>Craniata</taxon>
        <taxon>Vertebrata</taxon>
        <taxon>Euteleostomi</taxon>
        <taxon>Actinopterygii</taxon>
        <taxon>Neopterygii</taxon>
        <taxon>Teleostei</taxon>
        <taxon>Ostariophysi</taxon>
        <taxon>Cypriniformes</taxon>
        <taxon>Cyprinidae</taxon>
        <taxon>Labeoninae</taxon>
        <taxon>Labeonini</taxon>
        <taxon>Labeo</taxon>
    </lineage>
</organism>